<dbReference type="InterPro" id="IPR050055">
    <property type="entry name" value="EF-Tu_GTPase"/>
</dbReference>
<comment type="function">
    <text evidence="7">Translation factor necessary for the incorporation of selenocysteine into proteins. It probably replaces EF-Tu for the insertion of selenocysteine directed by the UGA codon. SelB binds GTP and GDP.</text>
</comment>
<dbReference type="GO" id="GO:0003746">
    <property type="term" value="F:translation elongation factor activity"/>
    <property type="evidence" value="ECO:0007669"/>
    <property type="project" value="UniProtKB-KW"/>
</dbReference>
<dbReference type="Pfam" id="PF00009">
    <property type="entry name" value="GTP_EFTU"/>
    <property type="match status" value="1"/>
</dbReference>
<dbReference type="CDD" id="cd04171">
    <property type="entry name" value="SelB"/>
    <property type="match status" value="1"/>
</dbReference>
<organism evidence="9">
    <name type="scientific">Thermomicrobium roseum</name>
    <dbReference type="NCBI Taxonomy" id="500"/>
    <lineage>
        <taxon>Bacteria</taxon>
        <taxon>Pseudomonadati</taxon>
        <taxon>Thermomicrobiota</taxon>
        <taxon>Thermomicrobia</taxon>
        <taxon>Thermomicrobiales</taxon>
        <taxon>Thermomicrobiaceae</taxon>
        <taxon>Thermomicrobium</taxon>
    </lineage>
</organism>
<dbReference type="AlphaFoldDB" id="A0A7C1JQX6"/>
<keyword evidence="5" id="KW-0648">Protein biosynthesis</keyword>
<dbReference type="Pfam" id="PF03144">
    <property type="entry name" value="GTP_EFTU_D2"/>
    <property type="match status" value="1"/>
</dbReference>
<dbReference type="PANTHER" id="PTHR43721">
    <property type="entry name" value="ELONGATION FACTOR TU-RELATED"/>
    <property type="match status" value="1"/>
</dbReference>
<accession>A0A7C1JQX6</accession>
<dbReference type="Pfam" id="PF09106">
    <property type="entry name" value="WHD_2nd_SelB"/>
    <property type="match status" value="1"/>
</dbReference>
<evidence type="ECO:0000256" key="2">
    <source>
        <dbReference type="ARBA" id="ARBA00015953"/>
    </source>
</evidence>
<dbReference type="PRINTS" id="PR00315">
    <property type="entry name" value="ELONGATNFCT"/>
</dbReference>
<dbReference type="SUPFAM" id="SSF50465">
    <property type="entry name" value="EF-Tu/eEF-1alpha/eIF2-gamma C-terminal domain"/>
    <property type="match status" value="1"/>
</dbReference>
<proteinExistence type="predicted"/>
<dbReference type="GO" id="GO:0005525">
    <property type="term" value="F:GTP binding"/>
    <property type="evidence" value="ECO:0007669"/>
    <property type="project" value="UniProtKB-KW"/>
</dbReference>
<dbReference type="InterPro" id="IPR004535">
    <property type="entry name" value="Transl_elong_SelB"/>
</dbReference>
<dbReference type="InterPro" id="IPR057335">
    <property type="entry name" value="Beta-barrel_SelB"/>
</dbReference>
<dbReference type="GO" id="GO:0003723">
    <property type="term" value="F:RNA binding"/>
    <property type="evidence" value="ECO:0007669"/>
    <property type="project" value="InterPro"/>
</dbReference>
<keyword evidence="9" id="KW-0251">Elongation factor</keyword>
<dbReference type="SUPFAM" id="SSF50447">
    <property type="entry name" value="Translation proteins"/>
    <property type="match status" value="1"/>
</dbReference>
<sequence>MTRQTFVIGTAGHVDHGKSTLVKALTGIDPDRLREEKEREMTIDLGFAWMTLPSGRRLSIVDVPGHERFIKNMLAGVGGFDAALLVVAADEGPMPQTREHLAIIDLLEIRHGVVALTKRDLVDEDWLELVQAEVEELLRGTTLEGARIIPVAATTGQGLTELVDAIDRVLDHVPPHPGRGRPRLAIDRVFTMSGFGTVVTGTLRDGELEVGQEVEILPRGLRARVRGLQSHRTRVERALPGSRTAVNLSGVEVDEIERGDVLTVPGWLKPTTLLDARLRMVPDAPAPLEQNDEVDFFVGTSETLARVTLLDAERLEPGQSGWVQLRLQEPIVATRGDRFIIRRPSPSSTLGGGIIVDTAPRRHRRFRPEVIRALEALASGDPETILLQVLEGDQVLEWRELLQRASLDESTAAEAIQRVIGAGHVLVLDGGDGPLSPTTPLVRREAAERLCARLLELVQDYHSRFPLRRGLPREMARSRLGLTQRAFDYVVLRLANAGQLIEEDEILRLPEHRIRLDAEQESRARAYEAALRRAPFTPPAPAEYGLESELVQALADLGRVVRITDDVVFAPEAWEAIQQRVLALIDAHGSVTLAQVRDELGTSRKYAQALLEYLDQRRVTRRVGDARVRYA</sequence>
<dbReference type="SUPFAM" id="SSF46785">
    <property type="entry name" value="Winged helix' DNA-binding domain"/>
    <property type="match status" value="2"/>
</dbReference>
<dbReference type="InterPro" id="IPR027417">
    <property type="entry name" value="P-loop_NTPase"/>
</dbReference>
<dbReference type="InterPro" id="IPR009000">
    <property type="entry name" value="Transl_B-barrel_sf"/>
</dbReference>
<reference evidence="9" key="1">
    <citation type="journal article" date="2020" name="mSystems">
        <title>Genome- and Community-Level Interaction Insights into Carbon Utilization and Element Cycling Functions of Hydrothermarchaeota in Hydrothermal Sediment.</title>
        <authorList>
            <person name="Zhou Z."/>
            <person name="Liu Y."/>
            <person name="Xu W."/>
            <person name="Pan J."/>
            <person name="Luo Z.H."/>
            <person name="Li M."/>
        </authorList>
    </citation>
    <scope>NUCLEOTIDE SEQUENCE [LARGE SCALE GENOMIC DNA]</scope>
    <source>
        <strain evidence="9">SpSt-222</strain>
    </source>
</reference>
<dbReference type="GO" id="GO:0005829">
    <property type="term" value="C:cytosol"/>
    <property type="evidence" value="ECO:0007669"/>
    <property type="project" value="TreeGrafter"/>
</dbReference>
<dbReference type="Gene3D" id="1.10.10.2770">
    <property type="match status" value="1"/>
</dbReference>
<dbReference type="Gene3D" id="3.40.50.300">
    <property type="entry name" value="P-loop containing nucleotide triphosphate hydrolases"/>
    <property type="match status" value="1"/>
</dbReference>
<dbReference type="InterPro" id="IPR005225">
    <property type="entry name" value="Small_GTP-bd"/>
</dbReference>
<dbReference type="PROSITE" id="PS51722">
    <property type="entry name" value="G_TR_2"/>
    <property type="match status" value="1"/>
</dbReference>
<dbReference type="Gene3D" id="2.40.30.10">
    <property type="entry name" value="Translation factors"/>
    <property type="match status" value="2"/>
</dbReference>
<evidence type="ECO:0000256" key="5">
    <source>
        <dbReference type="ARBA" id="ARBA00022917"/>
    </source>
</evidence>
<dbReference type="CDD" id="cd03696">
    <property type="entry name" value="SelB_II"/>
    <property type="match status" value="1"/>
</dbReference>
<evidence type="ECO:0000256" key="7">
    <source>
        <dbReference type="ARBA" id="ARBA00025526"/>
    </source>
</evidence>
<keyword evidence="3" id="KW-0963">Cytoplasm</keyword>
<evidence type="ECO:0000256" key="6">
    <source>
        <dbReference type="ARBA" id="ARBA00023134"/>
    </source>
</evidence>
<dbReference type="Pfam" id="PF25461">
    <property type="entry name" value="Beta-barrel_SelB"/>
    <property type="match status" value="1"/>
</dbReference>
<comment type="subcellular location">
    <subcellularLocation>
        <location evidence="1">Cytoplasm</location>
    </subcellularLocation>
</comment>
<dbReference type="InterPro" id="IPR009001">
    <property type="entry name" value="Transl_elong_EF1A/Init_IF2_C"/>
</dbReference>
<gene>
    <name evidence="9" type="primary">selB</name>
    <name evidence="9" type="ORF">ENP47_05275</name>
</gene>
<evidence type="ECO:0000256" key="4">
    <source>
        <dbReference type="ARBA" id="ARBA00022741"/>
    </source>
</evidence>
<dbReference type="InterPro" id="IPR036390">
    <property type="entry name" value="WH_DNA-bd_sf"/>
</dbReference>
<dbReference type="InterPro" id="IPR015190">
    <property type="entry name" value="Elong_fac_SelB-wing-hlx_typ-2"/>
</dbReference>
<dbReference type="NCBIfam" id="TIGR00475">
    <property type="entry name" value="selB"/>
    <property type="match status" value="1"/>
</dbReference>
<keyword evidence="6" id="KW-0342">GTP-binding</keyword>
<dbReference type="Gene3D" id="1.10.10.10">
    <property type="entry name" value="Winged helix-like DNA-binding domain superfamily/Winged helix DNA-binding domain"/>
    <property type="match status" value="1"/>
</dbReference>
<dbReference type="NCBIfam" id="TIGR00231">
    <property type="entry name" value="small_GTP"/>
    <property type="match status" value="1"/>
</dbReference>
<dbReference type="FunFam" id="3.40.50.300:FF:001064">
    <property type="entry name" value="Selenocysteine-specific translation elongation factor"/>
    <property type="match status" value="1"/>
</dbReference>
<dbReference type="GO" id="GO:0003924">
    <property type="term" value="F:GTPase activity"/>
    <property type="evidence" value="ECO:0007669"/>
    <property type="project" value="InterPro"/>
</dbReference>
<evidence type="ECO:0000256" key="1">
    <source>
        <dbReference type="ARBA" id="ARBA00004496"/>
    </source>
</evidence>
<protein>
    <recommendedName>
        <fullName evidence="2">Selenocysteine-specific elongation factor</fullName>
    </recommendedName>
    <alternativeName>
        <fullName evidence="8">SelB translation factor</fullName>
    </alternativeName>
</protein>
<dbReference type="Pfam" id="PF09107">
    <property type="entry name" value="WHD_3rd_SelB"/>
    <property type="match status" value="1"/>
</dbReference>
<dbReference type="InterPro" id="IPR000795">
    <property type="entry name" value="T_Tr_GTP-bd_dom"/>
</dbReference>
<evidence type="ECO:0000313" key="9">
    <source>
        <dbReference type="EMBL" id="HEF64992.1"/>
    </source>
</evidence>
<dbReference type="InterPro" id="IPR036388">
    <property type="entry name" value="WH-like_DNA-bd_sf"/>
</dbReference>
<dbReference type="InterPro" id="IPR004161">
    <property type="entry name" value="EFTu-like_2"/>
</dbReference>
<name>A0A7C1JQX6_THERO</name>
<evidence type="ECO:0000256" key="8">
    <source>
        <dbReference type="ARBA" id="ARBA00031615"/>
    </source>
</evidence>
<dbReference type="PANTHER" id="PTHR43721:SF22">
    <property type="entry name" value="ELONGATION FACTOR TU, MITOCHONDRIAL"/>
    <property type="match status" value="1"/>
</dbReference>
<keyword evidence="4" id="KW-0547">Nucleotide-binding</keyword>
<comment type="caution">
    <text evidence="9">The sequence shown here is derived from an EMBL/GenBank/DDBJ whole genome shotgun (WGS) entry which is preliminary data.</text>
</comment>
<dbReference type="InterPro" id="IPR015191">
    <property type="entry name" value="SelB_WHD4"/>
</dbReference>
<dbReference type="EMBL" id="DSJL01000010">
    <property type="protein sequence ID" value="HEF64992.1"/>
    <property type="molecule type" value="Genomic_DNA"/>
</dbReference>
<evidence type="ECO:0000256" key="3">
    <source>
        <dbReference type="ARBA" id="ARBA00022490"/>
    </source>
</evidence>
<dbReference type="GO" id="GO:0001514">
    <property type="term" value="P:selenocysteine incorporation"/>
    <property type="evidence" value="ECO:0007669"/>
    <property type="project" value="InterPro"/>
</dbReference>
<dbReference type="SUPFAM" id="SSF52540">
    <property type="entry name" value="P-loop containing nucleoside triphosphate hydrolases"/>
    <property type="match status" value="1"/>
</dbReference>
<dbReference type="CDD" id="cd15491">
    <property type="entry name" value="selB_III"/>
    <property type="match status" value="1"/>
</dbReference>